<keyword evidence="11 12" id="KW-1003">Cell membrane</keyword>
<dbReference type="Gene3D" id="1.20.120.1200">
    <property type="entry name" value="NADH-ubiquinone/plastoquinone oxidoreductase chain 6, subunit NuoJ"/>
    <property type="match status" value="1"/>
</dbReference>
<dbReference type="GO" id="GO:0005886">
    <property type="term" value="C:plasma membrane"/>
    <property type="evidence" value="ECO:0007669"/>
    <property type="project" value="UniProtKB-SubCell"/>
</dbReference>
<feature type="transmembrane region" description="Helical" evidence="11 12">
    <location>
        <begin position="189"/>
        <end position="211"/>
    </location>
</feature>
<evidence type="ECO:0000256" key="4">
    <source>
        <dbReference type="ARBA" id="ARBA00010519"/>
    </source>
</evidence>
<dbReference type="NCBIfam" id="NF004320">
    <property type="entry name" value="PRK05715.1-2"/>
    <property type="match status" value="1"/>
</dbReference>
<comment type="similarity">
    <text evidence="3 12">Belongs to the complex I subunit 6 family.</text>
</comment>
<dbReference type="InterPro" id="IPR042106">
    <property type="entry name" value="Nuo/plastoQ_OxRdtase_6_NuoJ"/>
</dbReference>
<keyword evidence="8 11" id="KW-1278">Translocase</keyword>
<dbReference type="InterPro" id="IPR001457">
    <property type="entry name" value="NADH_UbQ/plastoQ_OxRdtase_su6"/>
</dbReference>
<dbReference type="NCBIfam" id="NF004323">
    <property type="entry name" value="PRK05715.1-5"/>
    <property type="match status" value="1"/>
</dbReference>
<evidence type="ECO:0000313" key="14">
    <source>
        <dbReference type="Proteomes" id="UP000709959"/>
    </source>
</evidence>
<evidence type="ECO:0000256" key="3">
    <source>
        <dbReference type="ARBA" id="ARBA00005698"/>
    </source>
</evidence>
<keyword evidence="13" id="KW-0560">Oxidoreductase</keyword>
<dbReference type="FunFam" id="1.10.287.3510:FF:000001">
    <property type="entry name" value="NADH-quinone oxidoreductase subunit K"/>
    <property type="match status" value="1"/>
</dbReference>
<comment type="subunit">
    <text evidence="11">NDH-1 is composed of 14 different subunits. Subunits NuoA, H, J, K, L, M, N constitute the membrane sector of the complex.</text>
</comment>
<keyword evidence="6 11" id="KW-0812">Transmembrane</keyword>
<accession>A0A936F2B2</accession>
<dbReference type="GO" id="GO:0048038">
    <property type="term" value="F:quinone binding"/>
    <property type="evidence" value="ECO:0007669"/>
    <property type="project" value="UniProtKB-UniRule"/>
</dbReference>
<comment type="function">
    <text evidence="1 11">NDH-1 shuttles electrons from NADH, via FMN and iron-sulfur (Fe-S) centers, to quinones in the respiratory chain. The immediate electron acceptor for the enzyme in this species is believed to be ubiquinone. Couples the redox reaction to proton translocation (for every two electrons transferred, four hydrogen ions are translocated across the cytoplasmic membrane), and thus conserves the redox energy in a proton gradient.</text>
</comment>
<comment type="subcellular location">
    <subcellularLocation>
        <location evidence="11 12">Cell membrane</location>
        <topology evidence="11 12">Multi-pass membrane protein</topology>
    </subcellularLocation>
    <subcellularLocation>
        <location evidence="2">Membrane</location>
        <topology evidence="2">Multi-pass membrane protein</topology>
    </subcellularLocation>
</comment>
<reference evidence="13 14" key="1">
    <citation type="submission" date="2020-10" db="EMBL/GenBank/DDBJ databases">
        <title>Connecting structure to function with the recovery of over 1000 high-quality activated sludge metagenome-assembled genomes encoding full-length rRNA genes using long-read sequencing.</title>
        <authorList>
            <person name="Singleton C.M."/>
            <person name="Petriglieri F."/>
            <person name="Kristensen J.M."/>
            <person name="Kirkegaard R.H."/>
            <person name="Michaelsen T.Y."/>
            <person name="Andersen M.H."/>
            <person name="Karst S.M."/>
            <person name="Dueholm M.S."/>
            <person name="Nielsen P.H."/>
            <person name="Albertsen M."/>
        </authorList>
    </citation>
    <scope>NUCLEOTIDE SEQUENCE [LARGE SCALE GENOMIC DNA]</scope>
    <source>
        <strain evidence="13">OdNE_18-Q3-R46-58_MAXAC.008</strain>
    </source>
</reference>
<evidence type="ECO:0000256" key="10">
    <source>
        <dbReference type="ARBA" id="ARBA00023136"/>
    </source>
</evidence>
<feature type="transmembrane region" description="Helical" evidence="11 12">
    <location>
        <begin position="156"/>
        <end position="177"/>
    </location>
</feature>
<dbReference type="PANTHER" id="PTHR33269">
    <property type="entry name" value="NADH-UBIQUINONE OXIDOREDUCTASE CHAIN 6"/>
    <property type="match status" value="1"/>
</dbReference>
<dbReference type="GO" id="GO:0042773">
    <property type="term" value="P:ATP synthesis coupled electron transport"/>
    <property type="evidence" value="ECO:0007669"/>
    <property type="project" value="InterPro"/>
</dbReference>
<protein>
    <recommendedName>
        <fullName evidence="11">NADH-quinone oxidoreductase subunit K</fullName>
        <ecNumber evidence="11">7.1.1.-</ecNumber>
    </recommendedName>
    <alternativeName>
        <fullName evidence="11">NADH dehydrogenase I subunit K</fullName>
    </alternativeName>
    <alternativeName>
        <fullName evidence="11">NDH-1 subunit K</fullName>
    </alternativeName>
</protein>
<dbReference type="Gene3D" id="1.10.287.3510">
    <property type="match status" value="1"/>
</dbReference>
<evidence type="ECO:0000256" key="9">
    <source>
        <dbReference type="ARBA" id="ARBA00022989"/>
    </source>
</evidence>
<evidence type="ECO:0000256" key="12">
    <source>
        <dbReference type="RuleBase" id="RU004429"/>
    </source>
</evidence>
<comment type="caution">
    <text evidence="11 12">Lacks conserved residue(s) required for the propagation of feature annotation.</text>
</comment>
<dbReference type="InterPro" id="IPR001133">
    <property type="entry name" value="NADH_UbQ_OxRdtase_chain4L/K"/>
</dbReference>
<comment type="caution">
    <text evidence="13">The sequence shown here is derived from an EMBL/GenBank/DDBJ whole genome shotgun (WGS) entry which is preliminary data.</text>
</comment>
<keyword evidence="5 11" id="KW-0813">Transport</keyword>
<keyword evidence="7 11" id="KW-0874">Quinone</keyword>
<evidence type="ECO:0000256" key="6">
    <source>
        <dbReference type="ARBA" id="ARBA00022692"/>
    </source>
</evidence>
<comment type="function">
    <text evidence="12">NDH-1 shuttles electrons from NADH, via FMN and iron-sulfur (Fe-S) centers, to quinones in the respiratory chain. Couples the redox reaction to proton translocation (for every two electrons transferred, four hydrogen ions are translocated across the cytoplasmic membrane), and thus conserves the redox energy in a proton gradient.</text>
</comment>
<feature type="transmembrane region" description="Helical" evidence="11 12">
    <location>
        <begin position="248"/>
        <end position="271"/>
    </location>
</feature>
<keyword evidence="9 11" id="KW-1133">Transmembrane helix</keyword>
<feature type="transmembrane region" description="Helical" evidence="11 12">
    <location>
        <begin position="36"/>
        <end position="54"/>
    </location>
</feature>
<feature type="transmembrane region" description="Helical" evidence="11 12">
    <location>
        <begin position="12"/>
        <end position="29"/>
    </location>
</feature>
<keyword evidence="11 12" id="KW-0520">NAD</keyword>
<dbReference type="EMBL" id="JADKCH010000009">
    <property type="protein sequence ID" value="MBK8572834.1"/>
    <property type="molecule type" value="Genomic_DNA"/>
</dbReference>
<proteinExistence type="inferred from homology"/>
<evidence type="ECO:0000256" key="5">
    <source>
        <dbReference type="ARBA" id="ARBA00022448"/>
    </source>
</evidence>
<organism evidence="13 14">
    <name type="scientific">Candidatus Geothrix odensensis</name>
    <dbReference type="NCBI Taxonomy" id="2954440"/>
    <lineage>
        <taxon>Bacteria</taxon>
        <taxon>Pseudomonadati</taxon>
        <taxon>Acidobacteriota</taxon>
        <taxon>Holophagae</taxon>
        <taxon>Holophagales</taxon>
        <taxon>Holophagaceae</taxon>
        <taxon>Geothrix</taxon>
    </lineage>
</organism>
<dbReference type="PANTHER" id="PTHR33269:SF17">
    <property type="entry name" value="NADH-UBIQUINONE OXIDOREDUCTASE CHAIN 6"/>
    <property type="match status" value="1"/>
</dbReference>
<keyword evidence="10 11" id="KW-0472">Membrane</keyword>
<evidence type="ECO:0000256" key="8">
    <source>
        <dbReference type="ARBA" id="ARBA00022967"/>
    </source>
</evidence>
<dbReference type="InterPro" id="IPR039428">
    <property type="entry name" value="NUOK/Mnh_C1-like"/>
</dbReference>
<dbReference type="EC" id="7.1.1.-" evidence="11"/>
<comment type="similarity">
    <text evidence="4 11">Belongs to the complex I subunit 4L family.</text>
</comment>
<dbReference type="Proteomes" id="UP000709959">
    <property type="component" value="Unassembled WGS sequence"/>
</dbReference>
<comment type="catalytic activity">
    <reaction evidence="11 12">
        <text>a quinone + NADH + 5 H(+)(in) = a quinol + NAD(+) + 4 H(+)(out)</text>
        <dbReference type="Rhea" id="RHEA:57888"/>
        <dbReference type="ChEBI" id="CHEBI:15378"/>
        <dbReference type="ChEBI" id="CHEBI:24646"/>
        <dbReference type="ChEBI" id="CHEBI:57540"/>
        <dbReference type="ChEBI" id="CHEBI:57945"/>
        <dbReference type="ChEBI" id="CHEBI:132124"/>
    </reaction>
</comment>
<dbReference type="Pfam" id="PF00420">
    <property type="entry name" value="Oxidored_q2"/>
    <property type="match status" value="1"/>
</dbReference>
<feature type="transmembrane region" description="Helical" evidence="11 12">
    <location>
        <begin position="217"/>
        <end position="236"/>
    </location>
</feature>
<evidence type="ECO:0000256" key="1">
    <source>
        <dbReference type="ARBA" id="ARBA00002378"/>
    </source>
</evidence>
<sequence>MEHFIQMIGRNMFAIFGVMALGGAAFMVASRSAVHSVLGFLFAMLCIAGCFLSLEAEFLGMAQILVYAGGIVVLFLFVVMLVEMSKKKEKEVFQLQSRYAVAAVLLGAALFLGVFRKVLFGAASPEALVLRPELAQGLNVAGQNAQAVSRGLFADYLLPFEILSVILLVALVGAVVLAKTGENGACVMVSLNAVLLISFLLFSIGIIGVLIRRNALVILMCVELMLNAANLNFIAFARHSGSVSGQAFALLVMGFAAAEVAVGLALVVALYRKRDTVQVDDINLLKG</sequence>
<dbReference type="GO" id="GO:0050136">
    <property type="term" value="F:NADH dehydrogenase (quinone) (non-electrogenic) activity"/>
    <property type="evidence" value="ECO:0007669"/>
    <property type="project" value="UniProtKB-UniRule"/>
</dbReference>
<gene>
    <name evidence="11 13" type="primary">nuoK</name>
    <name evidence="13" type="ORF">IPN91_09360</name>
</gene>
<name>A0A936F2B2_9BACT</name>
<dbReference type="AlphaFoldDB" id="A0A936F2B2"/>
<keyword evidence="11" id="KW-0830">Ubiquinone</keyword>
<feature type="transmembrane region" description="Helical" evidence="11 12">
    <location>
        <begin position="99"/>
        <end position="119"/>
    </location>
</feature>
<dbReference type="GO" id="GO:0008137">
    <property type="term" value="F:NADH dehydrogenase (ubiquinone) activity"/>
    <property type="evidence" value="ECO:0007669"/>
    <property type="project" value="UniProtKB-UniRule"/>
</dbReference>
<evidence type="ECO:0000313" key="13">
    <source>
        <dbReference type="EMBL" id="MBK8572834.1"/>
    </source>
</evidence>
<evidence type="ECO:0000256" key="11">
    <source>
        <dbReference type="HAMAP-Rule" id="MF_01456"/>
    </source>
</evidence>
<evidence type="ECO:0000256" key="7">
    <source>
        <dbReference type="ARBA" id="ARBA00022719"/>
    </source>
</evidence>
<evidence type="ECO:0000256" key="2">
    <source>
        <dbReference type="ARBA" id="ARBA00004141"/>
    </source>
</evidence>
<dbReference type="NCBIfam" id="NF004321">
    <property type="entry name" value="PRK05715.1-3"/>
    <property type="match status" value="1"/>
</dbReference>
<dbReference type="HAMAP" id="MF_01456">
    <property type="entry name" value="NDH1_NuoK"/>
    <property type="match status" value="1"/>
</dbReference>
<feature type="transmembrane region" description="Helical" evidence="11 12">
    <location>
        <begin position="60"/>
        <end position="79"/>
    </location>
</feature>
<dbReference type="Pfam" id="PF00499">
    <property type="entry name" value="Oxidored_q3"/>
    <property type="match status" value="1"/>
</dbReference>